<evidence type="ECO:0000313" key="2">
    <source>
        <dbReference type="Proteomes" id="UP000649826"/>
    </source>
</evidence>
<name>A0ABR7IHT4_9FIRM</name>
<gene>
    <name evidence="1" type="ORF">H8Z82_07840</name>
</gene>
<proteinExistence type="predicted"/>
<organism evidence="1 2">
    <name type="scientific">Blautia difficilis</name>
    <dbReference type="NCBI Taxonomy" id="2763027"/>
    <lineage>
        <taxon>Bacteria</taxon>
        <taxon>Bacillati</taxon>
        <taxon>Bacillota</taxon>
        <taxon>Clostridia</taxon>
        <taxon>Lachnospirales</taxon>
        <taxon>Lachnospiraceae</taxon>
        <taxon>Blautia</taxon>
    </lineage>
</organism>
<reference evidence="1 2" key="1">
    <citation type="submission" date="2020-08" db="EMBL/GenBank/DDBJ databases">
        <title>Genome public.</title>
        <authorList>
            <person name="Liu C."/>
            <person name="Sun Q."/>
        </authorList>
    </citation>
    <scope>NUCLEOTIDE SEQUENCE [LARGE SCALE GENOMIC DNA]</scope>
    <source>
        <strain evidence="1 2">M29</strain>
    </source>
</reference>
<evidence type="ECO:0000313" key="1">
    <source>
        <dbReference type="EMBL" id="MBC5779571.1"/>
    </source>
</evidence>
<dbReference type="RefSeq" id="WP_186994815.1">
    <property type="nucleotide sequence ID" value="NZ_JACOQG010000010.1"/>
</dbReference>
<protein>
    <submittedName>
        <fullName evidence="1">Uncharacterized protein</fullName>
    </submittedName>
</protein>
<keyword evidence="2" id="KW-1185">Reference proteome</keyword>
<dbReference type="Proteomes" id="UP000649826">
    <property type="component" value="Unassembled WGS sequence"/>
</dbReference>
<dbReference type="EMBL" id="JACOQG010000010">
    <property type="protein sequence ID" value="MBC5779571.1"/>
    <property type="molecule type" value="Genomic_DNA"/>
</dbReference>
<accession>A0ABR7IHT4</accession>
<comment type="caution">
    <text evidence="1">The sequence shown here is derived from an EMBL/GenBank/DDBJ whole genome shotgun (WGS) entry which is preliminary data.</text>
</comment>
<sequence>MTRYGYEPGFCKLLHYNGLWRVEYEGFPGHFKKVRMACTCMKDGCDKDCEVFETVPDIKASDMEWYLRDEDGNIV</sequence>